<sequence>MSKHRISPGLRLLLVTISLFLLWQIIVWVTKTPHFILPGPIRVFKVLWAQRSLIAEHSLVTLAEILLGMALGCLLGFLSAMLLQWSRTLSSWLLPILIVSQAIPVFALAPILMLWFGYGMLSKVVMAALIIFFPVTSACYDGLRRTSGDWLALAHTMGASKAQLLWQIRLPAAMPSLASGLRVAAATAPIGAVIGEWVGSSQGLGYLMLHANARMQVDTVFAALIVLASLSLLLYFSVDYLLRRLIYWTT</sequence>
<evidence type="ECO:0000256" key="2">
    <source>
        <dbReference type="ARBA" id="ARBA00022448"/>
    </source>
</evidence>
<dbReference type="Gene3D" id="1.10.3720.10">
    <property type="entry name" value="MetI-like"/>
    <property type="match status" value="1"/>
</dbReference>
<evidence type="ECO:0000256" key="6">
    <source>
        <dbReference type="ARBA" id="ARBA00023136"/>
    </source>
</evidence>
<protein>
    <submittedName>
        <fullName evidence="9">ABC transporter permease</fullName>
    </submittedName>
</protein>
<name>A0A096AIK3_9BURK</name>
<dbReference type="Proteomes" id="UP000029629">
    <property type="component" value="Unassembled WGS sequence"/>
</dbReference>
<dbReference type="CDD" id="cd06261">
    <property type="entry name" value="TM_PBP2"/>
    <property type="match status" value="1"/>
</dbReference>
<dbReference type="SUPFAM" id="SSF161098">
    <property type="entry name" value="MetI-like"/>
    <property type="match status" value="1"/>
</dbReference>
<organism evidence="9 10">
    <name type="scientific">Oligella urethralis DNF00040</name>
    <dbReference type="NCBI Taxonomy" id="1401065"/>
    <lineage>
        <taxon>Bacteria</taxon>
        <taxon>Pseudomonadati</taxon>
        <taxon>Pseudomonadota</taxon>
        <taxon>Betaproteobacteria</taxon>
        <taxon>Burkholderiales</taxon>
        <taxon>Alcaligenaceae</taxon>
        <taxon>Oligella</taxon>
    </lineage>
</organism>
<keyword evidence="10" id="KW-1185">Reference proteome</keyword>
<comment type="caution">
    <text evidence="9">The sequence shown here is derived from an EMBL/GenBank/DDBJ whole genome shotgun (WGS) entry which is preliminary data.</text>
</comment>
<evidence type="ECO:0000256" key="1">
    <source>
        <dbReference type="ARBA" id="ARBA00004651"/>
    </source>
</evidence>
<feature type="transmembrane region" description="Helical" evidence="7">
    <location>
        <begin position="179"/>
        <end position="199"/>
    </location>
</feature>
<keyword evidence="6 7" id="KW-0472">Membrane</keyword>
<dbReference type="PANTHER" id="PTHR30151">
    <property type="entry name" value="ALKANE SULFONATE ABC TRANSPORTER-RELATED, MEMBRANE SUBUNIT"/>
    <property type="match status" value="1"/>
</dbReference>
<evidence type="ECO:0000256" key="3">
    <source>
        <dbReference type="ARBA" id="ARBA00022475"/>
    </source>
</evidence>
<evidence type="ECO:0000256" key="7">
    <source>
        <dbReference type="RuleBase" id="RU363032"/>
    </source>
</evidence>
<dbReference type="InterPro" id="IPR035906">
    <property type="entry name" value="MetI-like_sf"/>
</dbReference>
<evidence type="ECO:0000313" key="9">
    <source>
        <dbReference type="EMBL" id="KGF30537.1"/>
    </source>
</evidence>
<keyword evidence="3" id="KW-1003">Cell membrane</keyword>
<evidence type="ECO:0000256" key="4">
    <source>
        <dbReference type="ARBA" id="ARBA00022692"/>
    </source>
</evidence>
<evidence type="ECO:0000313" key="10">
    <source>
        <dbReference type="Proteomes" id="UP000029629"/>
    </source>
</evidence>
<proteinExistence type="inferred from homology"/>
<reference evidence="9 10" key="1">
    <citation type="submission" date="2014-07" db="EMBL/GenBank/DDBJ databases">
        <authorList>
            <person name="McCorrison J."/>
            <person name="Sanka R."/>
            <person name="Torralba M."/>
            <person name="Gillis M."/>
            <person name="Haft D.H."/>
            <person name="Methe B."/>
            <person name="Sutton G."/>
            <person name="Nelson K.E."/>
        </authorList>
    </citation>
    <scope>NUCLEOTIDE SEQUENCE [LARGE SCALE GENOMIC DNA]</scope>
    <source>
        <strain evidence="9 10">DNF00040</strain>
    </source>
</reference>
<dbReference type="OrthoDB" id="8138334at2"/>
<dbReference type="PROSITE" id="PS50928">
    <property type="entry name" value="ABC_TM1"/>
    <property type="match status" value="1"/>
</dbReference>
<feature type="domain" description="ABC transmembrane type-1" evidence="8">
    <location>
        <begin position="54"/>
        <end position="242"/>
    </location>
</feature>
<dbReference type="RefSeq" id="WP_036559116.1">
    <property type="nucleotide sequence ID" value="NZ_JRNI01000023.1"/>
</dbReference>
<feature type="transmembrane region" description="Helical" evidence="7">
    <location>
        <begin position="92"/>
        <end position="118"/>
    </location>
</feature>
<feature type="transmembrane region" description="Helical" evidence="7">
    <location>
        <begin position="12"/>
        <end position="30"/>
    </location>
</feature>
<keyword evidence="2 7" id="KW-0813">Transport</keyword>
<gene>
    <name evidence="9" type="ORF">HMPREF2130_06125</name>
</gene>
<evidence type="ECO:0000256" key="5">
    <source>
        <dbReference type="ARBA" id="ARBA00022989"/>
    </source>
</evidence>
<comment type="similarity">
    <text evidence="7">Belongs to the binding-protein-dependent transport system permease family.</text>
</comment>
<keyword evidence="4 7" id="KW-0812">Transmembrane</keyword>
<dbReference type="AlphaFoldDB" id="A0A096AIK3"/>
<dbReference type="InterPro" id="IPR000515">
    <property type="entry name" value="MetI-like"/>
</dbReference>
<dbReference type="GO" id="GO:0055085">
    <property type="term" value="P:transmembrane transport"/>
    <property type="evidence" value="ECO:0007669"/>
    <property type="project" value="InterPro"/>
</dbReference>
<dbReference type="Pfam" id="PF00528">
    <property type="entry name" value="BPD_transp_1"/>
    <property type="match status" value="1"/>
</dbReference>
<feature type="transmembrane region" description="Helical" evidence="7">
    <location>
        <begin position="219"/>
        <end position="242"/>
    </location>
</feature>
<feature type="transmembrane region" description="Helical" evidence="7">
    <location>
        <begin position="124"/>
        <end position="143"/>
    </location>
</feature>
<feature type="transmembrane region" description="Helical" evidence="7">
    <location>
        <begin position="65"/>
        <end position="85"/>
    </location>
</feature>
<dbReference type="eggNOG" id="COG0600">
    <property type="taxonomic scope" value="Bacteria"/>
</dbReference>
<comment type="subcellular location">
    <subcellularLocation>
        <location evidence="1 7">Cell membrane</location>
        <topology evidence="1 7">Multi-pass membrane protein</topology>
    </subcellularLocation>
</comment>
<dbReference type="EMBL" id="JRNI01000023">
    <property type="protein sequence ID" value="KGF30537.1"/>
    <property type="molecule type" value="Genomic_DNA"/>
</dbReference>
<keyword evidence="5 7" id="KW-1133">Transmembrane helix</keyword>
<accession>A0A096AIK3</accession>
<dbReference type="GO" id="GO:0005886">
    <property type="term" value="C:plasma membrane"/>
    <property type="evidence" value="ECO:0007669"/>
    <property type="project" value="UniProtKB-SubCell"/>
</dbReference>
<dbReference type="PANTHER" id="PTHR30151:SF20">
    <property type="entry name" value="ABC TRANSPORTER PERMEASE PROTEIN HI_0355-RELATED"/>
    <property type="match status" value="1"/>
</dbReference>
<evidence type="ECO:0000259" key="8">
    <source>
        <dbReference type="PROSITE" id="PS50928"/>
    </source>
</evidence>